<accession>A0ABR7XT45</accession>
<dbReference type="Gene3D" id="3.55.50.30">
    <property type="match status" value="1"/>
</dbReference>
<dbReference type="InterPro" id="IPR008969">
    <property type="entry name" value="CarboxyPept-like_regulatory"/>
</dbReference>
<comment type="subcellular location">
    <subcellularLocation>
        <location evidence="1 7">Cell outer membrane</location>
        <topology evidence="1 7">Multi-pass membrane protein</topology>
    </subcellularLocation>
</comment>
<evidence type="ECO:0000259" key="8">
    <source>
        <dbReference type="SMART" id="SM00965"/>
    </source>
</evidence>
<protein>
    <submittedName>
        <fullName evidence="9">TonB-dependent receptor</fullName>
    </submittedName>
</protein>
<evidence type="ECO:0000313" key="9">
    <source>
        <dbReference type="EMBL" id="MBD1422341.1"/>
    </source>
</evidence>
<sequence>MKRNHFFFILGGNIPAIYSNHQLKRIMKLIFFLSIILCVHVSASTKAQTITLDSENERMDQVFKKIERQTEFVVVYNDRFLKPSKLVSIKVQNEPLSKVLEQLLHPLSLTYQITENNIVIKPLAQHANTTNKEPTVDQQQVITGQIKDNKGVVLQGVTISVKGSSATAVSDASGNYRLRFSGSSGTLVFSMLGYKTIEQEIEGQTSVNITLEQLTLELDEVVAVGYGTVRRRDLTGSVGSVSGSDLKDIPVTSAAEAITGRIAGVQITKSEGSPDADFKIRVRGGGSLTQDNSPLYILDGFPIDNINDISPTDIASVDVLRDASATAIYGARGANGVILITTKVGTEGRGRVAYNNFLGVKHITKTLDVLDPYEYVFWQYEVDQVSTQVSSFERFYGSFQDIDLYKQMTAIDWQDRVFGRTGTSGFHNLAFSGGQRGTRYNISLTRNDDEEIMLESGSARTNLNVRTTNKINDWLSVDLNMMLSDQAIRGAGTSANGRLPHVVQYRPVHGLSEYIDPDLADPGDFEVSTLYNRDPVKQTQDDYRRSKRLNFNFNGAANIQLSKNLRYRFEYGNIYREMTNQNFYGLNTINVNEYGGLPFSRIAKTNSQRYRLANVLTYNKRNIHSGGNLTATLGQELVSEKATSITDVSRYFPMYIDPVSALSMMQLGTPDPTLTFDNPADKVASFFGRANYDYLGRYLLSATLRADGSSKFAEGNQWGYFPSVALAWRINDEAFMFRTEEWLSDLKLRVSYGQSGNNRITDNAWRKTFTVNTGNIFMSGDESTRTPFLTPDGVLSNPRLRWETTETRNIGLDFGLFKQRFTGSVEVYKNTTRDLLISATIPSSTGYTNQWQNIGQTSNRGLELTLSSKIVDKQDFSLSASANIAFNRNRIDKLGEAKEWEQISMWYGWVGTGTIAGDYLVREGGQIGEMYGYVTDGMYSFDDFNYDPTATNFRQHYTLKDGIPSNQDLLGLSQSMFWPGALRFKNLNDDAIIGPDDRTVIGNANPKHTGGINFTAQYKGVDVSAFFNWVYGNDIYNANKIFFTSQPFGYRYRNLLGIMGSEDRFTYYNQETGALVSDPAALAEMNKDAKLWSPGMGTMQLHSWAIEDGSFLRLNTLTVGYSFPSRVLNKLKLSQLRLYASGYNLWTWTNYSGYDPEVDVARRTPLTPGVDWSAYPRSRTYNVGINVGF</sequence>
<dbReference type="InterPro" id="IPR011662">
    <property type="entry name" value="Secretin/TonB_short_N"/>
</dbReference>
<dbReference type="InterPro" id="IPR036942">
    <property type="entry name" value="Beta-barrel_TonB_sf"/>
</dbReference>
<dbReference type="EMBL" id="JACNYL010000003">
    <property type="protein sequence ID" value="MBD1422341.1"/>
    <property type="molecule type" value="Genomic_DNA"/>
</dbReference>
<dbReference type="Pfam" id="PF07715">
    <property type="entry name" value="Plug"/>
    <property type="match status" value="1"/>
</dbReference>
<evidence type="ECO:0000256" key="4">
    <source>
        <dbReference type="ARBA" id="ARBA00022692"/>
    </source>
</evidence>
<dbReference type="Proteomes" id="UP000651112">
    <property type="component" value="Unassembled WGS sequence"/>
</dbReference>
<dbReference type="RefSeq" id="WP_190314081.1">
    <property type="nucleotide sequence ID" value="NZ_JACNYL010000003.1"/>
</dbReference>
<reference evidence="9 10" key="1">
    <citation type="submission" date="2020-08" db="EMBL/GenBank/DDBJ databases">
        <title>Sphingobacterium sp. DN00404 isolated from aquaculture water.</title>
        <authorList>
            <person name="Zhang M."/>
        </authorList>
    </citation>
    <scope>NUCLEOTIDE SEQUENCE [LARGE SCALE GENOMIC DNA]</scope>
    <source>
        <strain evidence="9 10">KCTC 42746</strain>
    </source>
</reference>
<feature type="domain" description="Secretin/TonB short N-terminal" evidence="8">
    <location>
        <begin position="72"/>
        <end position="123"/>
    </location>
</feature>
<organism evidence="9 10">
    <name type="scientific">Sphingobacterium chuzhouense</name>
    <dbReference type="NCBI Taxonomy" id="1742264"/>
    <lineage>
        <taxon>Bacteria</taxon>
        <taxon>Pseudomonadati</taxon>
        <taxon>Bacteroidota</taxon>
        <taxon>Sphingobacteriia</taxon>
        <taxon>Sphingobacteriales</taxon>
        <taxon>Sphingobacteriaceae</taxon>
        <taxon>Sphingobacterium</taxon>
    </lineage>
</organism>
<evidence type="ECO:0000313" key="10">
    <source>
        <dbReference type="Proteomes" id="UP000651112"/>
    </source>
</evidence>
<dbReference type="SUPFAM" id="SSF49464">
    <property type="entry name" value="Carboxypeptidase regulatory domain-like"/>
    <property type="match status" value="1"/>
</dbReference>
<dbReference type="InterPro" id="IPR037066">
    <property type="entry name" value="Plug_dom_sf"/>
</dbReference>
<dbReference type="PROSITE" id="PS52016">
    <property type="entry name" value="TONB_DEPENDENT_REC_3"/>
    <property type="match status" value="1"/>
</dbReference>
<keyword evidence="4 7" id="KW-0812">Transmembrane</keyword>
<evidence type="ECO:0000256" key="2">
    <source>
        <dbReference type="ARBA" id="ARBA00022448"/>
    </source>
</evidence>
<evidence type="ECO:0000256" key="1">
    <source>
        <dbReference type="ARBA" id="ARBA00004571"/>
    </source>
</evidence>
<keyword evidence="2 7" id="KW-0813">Transport</keyword>
<dbReference type="SMART" id="SM00965">
    <property type="entry name" value="STN"/>
    <property type="match status" value="1"/>
</dbReference>
<dbReference type="Pfam" id="PF13715">
    <property type="entry name" value="CarbopepD_reg_2"/>
    <property type="match status" value="1"/>
</dbReference>
<name>A0ABR7XT45_9SPHI</name>
<dbReference type="InterPro" id="IPR012910">
    <property type="entry name" value="Plug_dom"/>
</dbReference>
<dbReference type="InterPro" id="IPR023997">
    <property type="entry name" value="TonB-dep_OMP_SusC/RagA_CS"/>
</dbReference>
<keyword evidence="5 7" id="KW-0472">Membrane</keyword>
<comment type="caution">
    <text evidence="9">The sequence shown here is derived from an EMBL/GenBank/DDBJ whole genome shotgun (WGS) entry which is preliminary data.</text>
</comment>
<dbReference type="NCBIfam" id="TIGR04056">
    <property type="entry name" value="OMP_RagA_SusC"/>
    <property type="match status" value="1"/>
</dbReference>
<dbReference type="InterPro" id="IPR039426">
    <property type="entry name" value="TonB-dep_rcpt-like"/>
</dbReference>
<evidence type="ECO:0000256" key="5">
    <source>
        <dbReference type="ARBA" id="ARBA00023136"/>
    </source>
</evidence>
<dbReference type="SUPFAM" id="SSF56935">
    <property type="entry name" value="Porins"/>
    <property type="match status" value="1"/>
</dbReference>
<keyword evidence="10" id="KW-1185">Reference proteome</keyword>
<keyword evidence="3 7" id="KW-1134">Transmembrane beta strand</keyword>
<dbReference type="NCBIfam" id="TIGR04057">
    <property type="entry name" value="SusC_RagA_signa"/>
    <property type="match status" value="1"/>
</dbReference>
<dbReference type="Gene3D" id="2.170.130.10">
    <property type="entry name" value="TonB-dependent receptor, plug domain"/>
    <property type="match status" value="1"/>
</dbReference>
<gene>
    <name evidence="9" type="ORF">H8B21_12240</name>
</gene>
<keyword evidence="6 7" id="KW-0998">Cell outer membrane</keyword>
<evidence type="ECO:0000256" key="6">
    <source>
        <dbReference type="ARBA" id="ARBA00023237"/>
    </source>
</evidence>
<dbReference type="Gene3D" id="2.60.40.1120">
    <property type="entry name" value="Carboxypeptidase-like, regulatory domain"/>
    <property type="match status" value="1"/>
</dbReference>
<evidence type="ECO:0000256" key="7">
    <source>
        <dbReference type="PROSITE-ProRule" id="PRU01360"/>
    </source>
</evidence>
<keyword evidence="9" id="KW-0675">Receptor</keyword>
<dbReference type="InterPro" id="IPR023996">
    <property type="entry name" value="TonB-dep_OMP_SusC/RagA"/>
</dbReference>
<proteinExistence type="inferred from homology"/>
<dbReference type="Pfam" id="PF07660">
    <property type="entry name" value="STN"/>
    <property type="match status" value="1"/>
</dbReference>
<evidence type="ECO:0000256" key="3">
    <source>
        <dbReference type="ARBA" id="ARBA00022452"/>
    </source>
</evidence>
<dbReference type="Gene3D" id="2.40.170.20">
    <property type="entry name" value="TonB-dependent receptor, beta-barrel domain"/>
    <property type="match status" value="1"/>
</dbReference>
<comment type="similarity">
    <text evidence="7">Belongs to the TonB-dependent receptor family.</text>
</comment>